<accession>A0A915DIA3</accession>
<keyword evidence="5" id="KW-0804">Transcription</keyword>
<sequence length="205" mass="23325">MPAFLPPFPDPHTYIRTEVGGDVDSNYEKVRRVTAENRRDVENSLENFALAIHPSISVFQDLEKTLYAEAKQVIEQQKLERKQRLEAIKAAKKAKKDSMNIGTEGSDAALNNSASEEESLEILDVEDLLELEETEKSYVRKRIPAYCQILLPFEEDHPYLSALVTDDNLDDDQNHFARILSQEMEDDLNDELMDSSNSMNGGDMD</sequence>
<evidence type="ECO:0000259" key="7">
    <source>
        <dbReference type="Pfam" id="PF10406"/>
    </source>
</evidence>
<protein>
    <recommendedName>
        <fullName evidence="3">Transcription initiation factor TFIID subunit 8</fullName>
    </recommendedName>
</protein>
<dbReference type="CDD" id="cd08049">
    <property type="entry name" value="TAF8"/>
    <property type="match status" value="1"/>
</dbReference>
<evidence type="ECO:0000313" key="9">
    <source>
        <dbReference type="WBParaSite" id="jg19541"/>
    </source>
</evidence>
<evidence type="ECO:0000256" key="4">
    <source>
        <dbReference type="ARBA" id="ARBA00023015"/>
    </source>
</evidence>
<evidence type="ECO:0000256" key="6">
    <source>
        <dbReference type="ARBA" id="ARBA00023242"/>
    </source>
</evidence>
<dbReference type="Proteomes" id="UP000887574">
    <property type="component" value="Unplaced"/>
</dbReference>
<dbReference type="PANTHER" id="PTHR46469">
    <property type="entry name" value="TRANSCRIPTION INITIATION FACTOR TFIID SUBUNIT 8"/>
    <property type="match status" value="1"/>
</dbReference>
<dbReference type="GO" id="GO:0006367">
    <property type="term" value="P:transcription initiation at RNA polymerase II promoter"/>
    <property type="evidence" value="ECO:0007669"/>
    <property type="project" value="TreeGrafter"/>
</dbReference>
<dbReference type="InterPro" id="IPR019473">
    <property type="entry name" value="TFIID_su8_C"/>
</dbReference>
<evidence type="ECO:0000256" key="5">
    <source>
        <dbReference type="ARBA" id="ARBA00023163"/>
    </source>
</evidence>
<proteinExistence type="inferred from homology"/>
<evidence type="ECO:0000256" key="2">
    <source>
        <dbReference type="ARBA" id="ARBA00008767"/>
    </source>
</evidence>
<keyword evidence="4" id="KW-0805">Transcription regulation</keyword>
<evidence type="ECO:0000256" key="1">
    <source>
        <dbReference type="ARBA" id="ARBA00004123"/>
    </source>
</evidence>
<name>A0A915DIA3_9BILA</name>
<dbReference type="PANTHER" id="PTHR46469:SF1">
    <property type="entry name" value="TRANSCRIPTION INITIATION FACTOR TFIID SUBUNIT 8"/>
    <property type="match status" value="1"/>
</dbReference>
<dbReference type="GO" id="GO:0005669">
    <property type="term" value="C:transcription factor TFIID complex"/>
    <property type="evidence" value="ECO:0007669"/>
    <property type="project" value="InterPro"/>
</dbReference>
<keyword evidence="6" id="KW-0539">Nucleus</keyword>
<dbReference type="AlphaFoldDB" id="A0A915DIA3"/>
<dbReference type="InterPro" id="IPR037818">
    <property type="entry name" value="TAF8"/>
</dbReference>
<organism evidence="8 9">
    <name type="scientific">Ditylenchus dipsaci</name>
    <dbReference type="NCBI Taxonomy" id="166011"/>
    <lineage>
        <taxon>Eukaryota</taxon>
        <taxon>Metazoa</taxon>
        <taxon>Ecdysozoa</taxon>
        <taxon>Nematoda</taxon>
        <taxon>Chromadorea</taxon>
        <taxon>Rhabditida</taxon>
        <taxon>Tylenchina</taxon>
        <taxon>Tylenchomorpha</taxon>
        <taxon>Sphaerularioidea</taxon>
        <taxon>Anguinidae</taxon>
        <taxon>Anguininae</taxon>
        <taxon>Ditylenchus</taxon>
    </lineage>
</organism>
<reference evidence="9" key="1">
    <citation type="submission" date="2022-11" db="UniProtKB">
        <authorList>
            <consortium name="WormBaseParasite"/>
        </authorList>
    </citation>
    <scope>IDENTIFICATION</scope>
</reference>
<keyword evidence="8" id="KW-1185">Reference proteome</keyword>
<evidence type="ECO:0000256" key="3">
    <source>
        <dbReference type="ARBA" id="ARBA00017307"/>
    </source>
</evidence>
<comment type="similarity">
    <text evidence="2">Belongs to the TAF8 family.</text>
</comment>
<evidence type="ECO:0000313" key="8">
    <source>
        <dbReference type="Proteomes" id="UP000887574"/>
    </source>
</evidence>
<comment type="subcellular location">
    <subcellularLocation>
        <location evidence="1">Nucleus</location>
    </subcellularLocation>
</comment>
<dbReference type="WBParaSite" id="jg19541">
    <property type="protein sequence ID" value="jg19541"/>
    <property type="gene ID" value="jg19541"/>
</dbReference>
<dbReference type="Pfam" id="PF10406">
    <property type="entry name" value="TAF8_C"/>
    <property type="match status" value="1"/>
</dbReference>
<feature type="domain" description="Transcription factor TFIID subunit 8 C-terminal" evidence="7">
    <location>
        <begin position="1"/>
        <end position="48"/>
    </location>
</feature>